<keyword evidence="4 11" id="KW-1133">Transmembrane helix</keyword>
<dbReference type="AlphaFoldDB" id="A0AAD1Z5K9"/>
<keyword evidence="12" id="KW-0732">Signal</keyword>
<dbReference type="InterPro" id="IPR001828">
    <property type="entry name" value="ANF_lig-bd_rcpt"/>
</dbReference>
<feature type="domain" description="Ionotropic glutamate receptor C-terminal" evidence="13">
    <location>
        <begin position="596"/>
        <end position="702"/>
    </location>
</feature>
<keyword evidence="6 11" id="KW-0472">Membrane</keyword>
<dbReference type="EMBL" id="OU503041">
    <property type="protein sequence ID" value="CAI9763637.1"/>
    <property type="molecule type" value="Genomic_DNA"/>
</dbReference>
<dbReference type="Pfam" id="PF00060">
    <property type="entry name" value="Lig_chan"/>
    <property type="match status" value="1"/>
</dbReference>
<evidence type="ECO:0000259" key="15">
    <source>
        <dbReference type="Pfam" id="PF01094"/>
    </source>
</evidence>
<evidence type="ECO:0000256" key="7">
    <source>
        <dbReference type="ARBA" id="ARBA00023170"/>
    </source>
</evidence>
<keyword evidence="3 11" id="KW-0812">Transmembrane</keyword>
<dbReference type="FunFam" id="1.10.287.70:FF:000172">
    <property type="entry name" value="Glutamate receptor"/>
    <property type="match status" value="1"/>
</dbReference>
<evidence type="ECO:0000256" key="8">
    <source>
        <dbReference type="ARBA" id="ARBA00023180"/>
    </source>
</evidence>
<dbReference type="SUPFAM" id="SSF53850">
    <property type="entry name" value="Periplasmic binding protein-like II"/>
    <property type="match status" value="1"/>
</dbReference>
<evidence type="ECO:0000256" key="6">
    <source>
        <dbReference type="ARBA" id="ARBA00023136"/>
    </source>
</evidence>
<keyword evidence="10" id="KW-0407">Ion channel</keyword>
<dbReference type="Pfam" id="PF01094">
    <property type="entry name" value="ANF_receptor"/>
    <property type="match status" value="1"/>
</dbReference>
<evidence type="ECO:0000256" key="4">
    <source>
        <dbReference type="ARBA" id="ARBA00022989"/>
    </source>
</evidence>
<feature type="signal peptide" evidence="12">
    <location>
        <begin position="1"/>
        <end position="29"/>
    </location>
</feature>
<gene>
    <name evidence="16" type="ORF">FPE_LOCUS11067</name>
</gene>
<dbReference type="InterPro" id="IPR001320">
    <property type="entry name" value="Iontro_rcpt_C"/>
</dbReference>
<feature type="chain" id="PRO_5042094334" description="Ionotropic glutamate receptor C-terminal domain-containing protein" evidence="12">
    <location>
        <begin position="30"/>
        <end position="789"/>
    </location>
</feature>
<keyword evidence="7" id="KW-0675">Receptor</keyword>
<evidence type="ECO:0000256" key="9">
    <source>
        <dbReference type="ARBA" id="ARBA00023286"/>
    </source>
</evidence>
<keyword evidence="5" id="KW-0406">Ion transport</keyword>
<keyword evidence="17" id="KW-1185">Reference proteome</keyword>
<dbReference type="GO" id="GO:0016020">
    <property type="term" value="C:membrane"/>
    <property type="evidence" value="ECO:0007669"/>
    <property type="project" value="UniProtKB-SubCell"/>
</dbReference>
<evidence type="ECO:0000256" key="5">
    <source>
        <dbReference type="ARBA" id="ARBA00023065"/>
    </source>
</evidence>
<sequence>MGKNTLHGNISLLLFFLFIFSAVLNQTKARENNKSSNCRVGHSYTTRGIGGVIDQSSRVGKEQSIAIQLAVSDFNKFSTCSKLALHIKDLHGKSARAASVARKQSGKNGSVTNSFAVAAIKLIKHKKVKGLVAALTLEEATQVTEFEEVTSTPIITIGSAAISPSPLLPQPPSVFQLNTDMSIQMQCAAAFIGHFRWQKVTVIYEQSNSLYADSKLTKKLSKALKPFNSVVECNLAFPSISSLPNPDVFIEEKLNKFRSKSSGIFVIVQSSLEFATILFEKAKKMGIMGKGNVWIVYDDIVSLIESVEPSVIQNMKEIIGFKANYEDKSRSFRDFSFRFRRKFKSAYPEEEHPYPSMYALQAYDATRAIAKAMQNSKGKVNSNKLINHISSSDFEGLSGKISFKNRRLWQKPSFQIINVTGKIYTDIASFSPEFGFSMDLRDRERKETRRNTDMHKELDLVHCPGGVQPVPKKRKLKIGVPRLATVHEFVSVRCDQDEKTCSFGGFSVEVFRAVVEELPYPFSYDFVPFDGTYDEMLRAVHNKCLDAAVADITIVDDRYDDADFSQPYMDSQIVMVVTAKEDLKTQKFIAVTAFEWKLWVVMAALSLSNGFIIYLNERLNENPEFAGSFPQIIGPIIWFSVTLLSFAQREHIRNNLSRLVFAVWLFVIMLMAASYTAVLSSMKTVPRLQPCIVEVDYLHKTNAIVGCNGEGFIPRYLRHSLKFKEEKIKKIRSISDYEEAFEKGEISAAFFISPHAKLFLANNSKRYVIAKPSLQVGGLAYVRFKSKFN</sequence>
<evidence type="ECO:0000313" key="17">
    <source>
        <dbReference type="Proteomes" id="UP000834106"/>
    </source>
</evidence>
<evidence type="ECO:0000256" key="2">
    <source>
        <dbReference type="ARBA" id="ARBA00022448"/>
    </source>
</evidence>
<dbReference type="Gene3D" id="1.10.287.70">
    <property type="match status" value="1"/>
</dbReference>
<keyword evidence="8" id="KW-0325">Glycoprotein</keyword>
<dbReference type="SUPFAM" id="SSF53822">
    <property type="entry name" value="Periplasmic binding protein-like I"/>
    <property type="match status" value="1"/>
</dbReference>
<evidence type="ECO:0000256" key="10">
    <source>
        <dbReference type="ARBA" id="ARBA00023303"/>
    </source>
</evidence>
<dbReference type="InterPro" id="IPR015683">
    <property type="entry name" value="Ionotropic_Glu_rcpt"/>
</dbReference>
<dbReference type="PANTHER" id="PTHR18966">
    <property type="entry name" value="IONOTROPIC GLUTAMATE RECEPTOR"/>
    <property type="match status" value="1"/>
</dbReference>
<reference evidence="16" key="1">
    <citation type="submission" date="2023-05" db="EMBL/GenBank/DDBJ databases">
        <authorList>
            <person name="Huff M."/>
        </authorList>
    </citation>
    <scope>NUCLEOTIDE SEQUENCE</scope>
</reference>
<comment type="subcellular location">
    <subcellularLocation>
        <location evidence="1">Membrane</location>
        <topology evidence="1">Multi-pass membrane protein</topology>
    </subcellularLocation>
</comment>
<accession>A0AAD1Z5K9</accession>
<proteinExistence type="predicted"/>
<feature type="transmembrane region" description="Helical" evidence="11">
    <location>
        <begin position="628"/>
        <end position="647"/>
    </location>
</feature>
<keyword evidence="9" id="KW-1071">Ligand-gated ion channel</keyword>
<evidence type="ECO:0000259" key="14">
    <source>
        <dbReference type="Pfam" id="PF00497"/>
    </source>
</evidence>
<protein>
    <recommendedName>
        <fullName evidence="18">Ionotropic glutamate receptor C-terminal domain-containing protein</fullName>
    </recommendedName>
</protein>
<dbReference type="GO" id="GO:0015276">
    <property type="term" value="F:ligand-gated monoatomic ion channel activity"/>
    <property type="evidence" value="ECO:0007669"/>
    <property type="project" value="InterPro"/>
</dbReference>
<feature type="domain" description="Solute-binding protein family 3/N-terminal" evidence="14">
    <location>
        <begin position="502"/>
        <end position="582"/>
    </location>
</feature>
<feature type="transmembrane region" description="Helical" evidence="11">
    <location>
        <begin position="596"/>
        <end position="616"/>
    </location>
</feature>
<dbReference type="InterPro" id="IPR028082">
    <property type="entry name" value="Peripla_BP_I"/>
</dbReference>
<evidence type="ECO:0000259" key="13">
    <source>
        <dbReference type="Pfam" id="PF00060"/>
    </source>
</evidence>
<evidence type="ECO:0000256" key="1">
    <source>
        <dbReference type="ARBA" id="ARBA00004141"/>
    </source>
</evidence>
<dbReference type="Gene3D" id="3.40.190.10">
    <property type="entry name" value="Periplasmic binding protein-like II"/>
    <property type="match status" value="1"/>
</dbReference>
<dbReference type="InterPro" id="IPR001638">
    <property type="entry name" value="Solute-binding_3/MltF_N"/>
</dbReference>
<evidence type="ECO:0000256" key="3">
    <source>
        <dbReference type="ARBA" id="ARBA00022692"/>
    </source>
</evidence>
<dbReference type="Proteomes" id="UP000834106">
    <property type="component" value="Chromosome 6"/>
</dbReference>
<organism evidence="16 17">
    <name type="scientific">Fraxinus pennsylvanica</name>
    <dbReference type="NCBI Taxonomy" id="56036"/>
    <lineage>
        <taxon>Eukaryota</taxon>
        <taxon>Viridiplantae</taxon>
        <taxon>Streptophyta</taxon>
        <taxon>Embryophyta</taxon>
        <taxon>Tracheophyta</taxon>
        <taxon>Spermatophyta</taxon>
        <taxon>Magnoliopsida</taxon>
        <taxon>eudicotyledons</taxon>
        <taxon>Gunneridae</taxon>
        <taxon>Pentapetalae</taxon>
        <taxon>asterids</taxon>
        <taxon>lamiids</taxon>
        <taxon>Lamiales</taxon>
        <taxon>Oleaceae</taxon>
        <taxon>Oleeae</taxon>
        <taxon>Fraxinus</taxon>
    </lineage>
</organism>
<dbReference type="Gene3D" id="3.40.50.2300">
    <property type="match status" value="2"/>
</dbReference>
<keyword evidence="2" id="KW-0813">Transport</keyword>
<feature type="domain" description="Receptor ligand binding region" evidence="15">
    <location>
        <begin position="65"/>
        <end position="421"/>
    </location>
</feature>
<evidence type="ECO:0000256" key="12">
    <source>
        <dbReference type="SAM" id="SignalP"/>
    </source>
</evidence>
<evidence type="ECO:0008006" key="18">
    <source>
        <dbReference type="Google" id="ProtNLM"/>
    </source>
</evidence>
<name>A0AAD1Z5K9_9LAMI</name>
<evidence type="ECO:0000256" key="11">
    <source>
        <dbReference type="SAM" id="Phobius"/>
    </source>
</evidence>
<evidence type="ECO:0000313" key="16">
    <source>
        <dbReference type="EMBL" id="CAI9763637.1"/>
    </source>
</evidence>
<dbReference type="Pfam" id="PF00497">
    <property type="entry name" value="SBP_bac_3"/>
    <property type="match status" value="1"/>
</dbReference>
<feature type="transmembrane region" description="Helical" evidence="11">
    <location>
        <begin position="659"/>
        <end position="678"/>
    </location>
</feature>